<sequence>MRTAEELWELYHQAYALPYGAAQIALVEEIVRHVDTVNDPRLAFAARLLATTAYTYGGEPAKAFVSFSWTVADFDRNPGAHHGPGKHQLLWQFKTMVSSMTKFPQIPLERTYAVLDDMERRYREDGHGQQAVYKLRYLVADHVGAPEAADWFARWQAAPRDDLSDCIGCDPSAVAGYYNEHERYDDVIATAEPVLSGALDCTEQPQGILRQLMVAYVRTGRLDEAADAHRRSYRLERGNLADLRSLGTHLAFCARTGNEHRGLEILQRHIDWLDKAPSPSADMHFSADAAMLLRRLTDLGHGDTIIHRRDHDDLSASALGVELAARATELAKQFDERNGNDHQSRWIAADLAAEPYGVVLPLSPTARRAGPATPAVASDSAHAVVFTDQPDKPNVPVDASAAELLDLARQHWRDDQDAALTATLEALDARFPHLDDPLLRARREVMLGNRMRSAGAGEHWSRAVDLFAEVGGASSSAGAGSSAGGGADAGSVAGAADAVADGGSVPGSGAGGASARSGTGAGEADAAREASALRARIALDRGYAGEPVDEAPVRADVDYQQQHGGAFEQADAWARLSILHLMNGRLDEANEASDRGDELAARTGEPRMVAMHAMLRARNRMAGHRHDEALAAAREAWEFYRVHGPARRIAEAGTILGHALGDPAEQVEVFSGVIATGEQAKALPARLGRGTALMQLGRPDEAITDLVEAVALCAEAGFDAAGAHARYDLANAYRLAGRPVEAAEVAEEALAGFETLEDDDAADNARYLLAGLYRQIGDPDGALTLYRTLIERLDGNPAGRGQIAEDAAGLLYDMDRDAEAADTFLAAASALRESGDLIGELRALRRGVGALSYADQPDRGLEVIEQIDRKFDELPPELAAEPNAVFQHALTAYEAGNLLMSRGRYEEALPHLSDAPERLTSIGATDQADRLEGMRGEALLRSGRAAEAEALLRALLARMPADSSSRDVAQRVHDEAVAAVEGRSTS</sequence>
<comment type="caution">
    <text evidence="1">The sequence shown here is derived from an EMBL/GenBank/DDBJ whole genome shotgun (WGS) entry which is preliminary data.</text>
</comment>
<dbReference type="Proteomes" id="UP000542742">
    <property type="component" value="Unassembled WGS sequence"/>
</dbReference>
<dbReference type="EMBL" id="JACHMF010000001">
    <property type="protein sequence ID" value="MBB4696064.1"/>
    <property type="molecule type" value="Genomic_DNA"/>
</dbReference>
<dbReference type="InterPro" id="IPR019734">
    <property type="entry name" value="TPR_rpt"/>
</dbReference>
<evidence type="ECO:0000313" key="1">
    <source>
        <dbReference type="EMBL" id="MBB4696064.1"/>
    </source>
</evidence>
<reference evidence="1 2" key="1">
    <citation type="submission" date="2020-08" db="EMBL/GenBank/DDBJ databases">
        <title>Sequencing the genomes of 1000 actinobacteria strains.</title>
        <authorList>
            <person name="Klenk H.-P."/>
        </authorList>
    </citation>
    <scope>NUCLEOTIDE SEQUENCE [LARGE SCALE GENOMIC DNA]</scope>
    <source>
        <strain evidence="1 2">DSM 45518</strain>
    </source>
</reference>
<protein>
    <submittedName>
        <fullName evidence="1">Tetratricopeptide (TPR) repeat protein</fullName>
    </submittedName>
</protein>
<keyword evidence="2" id="KW-1185">Reference proteome</keyword>
<name>A0A7W7CX28_9ACTN</name>
<gene>
    <name evidence="1" type="ORF">BKA14_006212</name>
</gene>
<organism evidence="1 2">
    <name type="scientific">Paractinoplanes abujensis</name>
    <dbReference type="NCBI Taxonomy" id="882441"/>
    <lineage>
        <taxon>Bacteria</taxon>
        <taxon>Bacillati</taxon>
        <taxon>Actinomycetota</taxon>
        <taxon>Actinomycetes</taxon>
        <taxon>Micromonosporales</taxon>
        <taxon>Micromonosporaceae</taxon>
        <taxon>Paractinoplanes</taxon>
    </lineage>
</organism>
<dbReference type="SUPFAM" id="SSF48452">
    <property type="entry name" value="TPR-like"/>
    <property type="match status" value="3"/>
</dbReference>
<proteinExistence type="predicted"/>
<dbReference type="AlphaFoldDB" id="A0A7W7CX28"/>
<dbReference type="Pfam" id="PF13176">
    <property type="entry name" value="TPR_7"/>
    <property type="match status" value="1"/>
</dbReference>
<accession>A0A7W7CX28</accession>
<dbReference type="SMART" id="SM00028">
    <property type="entry name" value="TPR"/>
    <property type="match status" value="5"/>
</dbReference>
<dbReference type="Pfam" id="PF13424">
    <property type="entry name" value="TPR_12"/>
    <property type="match status" value="1"/>
</dbReference>
<dbReference type="RefSeq" id="WP_203722498.1">
    <property type="nucleotide sequence ID" value="NZ_BOMC01000057.1"/>
</dbReference>
<dbReference type="Gene3D" id="1.25.40.10">
    <property type="entry name" value="Tetratricopeptide repeat domain"/>
    <property type="match status" value="2"/>
</dbReference>
<dbReference type="InterPro" id="IPR011990">
    <property type="entry name" value="TPR-like_helical_dom_sf"/>
</dbReference>
<evidence type="ECO:0000313" key="2">
    <source>
        <dbReference type="Proteomes" id="UP000542742"/>
    </source>
</evidence>